<name>A0A0F9UKY5_9ZZZZ</name>
<comment type="caution">
    <text evidence="1">The sequence shown here is derived from an EMBL/GenBank/DDBJ whole genome shotgun (WGS) entry which is preliminary data.</text>
</comment>
<evidence type="ECO:0000313" key="1">
    <source>
        <dbReference type="EMBL" id="KKN92284.1"/>
    </source>
</evidence>
<protein>
    <submittedName>
        <fullName evidence="1">Uncharacterized protein</fullName>
    </submittedName>
</protein>
<dbReference type="AlphaFoldDB" id="A0A0F9UKY5"/>
<organism evidence="1">
    <name type="scientific">marine sediment metagenome</name>
    <dbReference type="NCBI Taxonomy" id="412755"/>
    <lineage>
        <taxon>unclassified sequences</taxon>
        <taxon>metagenomes</taxon>
        <taxon>ecological metagenomes</taxon>
    </lineage>
</organism>
<accession>A0A0F9UKY5</accession>
<dbReference type="EMBL" id="LAZR01000095">
    <property type="protein sequence ID" value="KKN92284.1"/>
    <property type="molecule type" value="Genomic_DNA"/>
</dbReference>
<sequence length="89" mass="10130">MALFTLGNWNIINNEEEHLFEYYANHKCDLKVYSKVRKLSKNTTVRPGSYAWFTSDDPCVCYYCEEPVPDEIQGLMVLLMAGAKGVSDG</sequence>
<gene>
    <name evidence="1" type="ORF">LCGC14_0207750</name>
</gene>
<reference evidence="1" key="1">
    <citation type="journal article" date="2015" name="Nature">
        <title>Complex archaea that bridge the gap between prokaryotes and eukaryotes.</title>
        <authorList>
            <person name="Spang A."/>
            <person name="Saw J.H."/>
            <person name="Jorgensen S.L."/>
            <person name="Zaremba-Niedzwiedzka K."/>
            <person name="Martijn J."/>
            <person name="Lind A.E."/>
            <person name="van Eijk R."/>
            <person name="Schleper C."/>
            <person name="Guy L."/>
            <person name="Ettema T.J."/>
        </authorList>
    </citation>
    <scope>NUCLEOTIDE SEQUENCE</scope>
</reference>
<proteinExistence type="predicted"/>